<dbReference type="InterPro" id="IPR036396">
    <property type="entry name" value="Cyt_P450_sf"/>
</dbReference>
<evidence type="ECO:0000256" key="3">
    <source>
        <dbReference type="ARBA" id="ARBA00010617"/>
    </source>
</evidence>
<feature type="domain" description="AP2/ERF" evidence="13">
    <location>
        <begin position="16"/>
        <end position="98"/>
    </location>
</feature>
<dbReference type="CDD" id="cd00018">
    <property type="entry name" value="AP2"/>
    <property type="match status" value="1"/>
</dbReference>
<keyword evidence="9" id="KW-0503">Monooxygenase</keyword>
<dbReference type="GO" id="GO:0003700">
    <property type="term" value="F:DNA-binding transcription factor activity"/>
    <property type="evidence" value="ECO:0007669"/>
    <property type="project" value="InterPro"/>
</dbReference>
<dbReference type="GO" id="GO:0016705">
    <property type="term" value="F:oxidoreductase activity, acting on paired donors, with incorporation or reduction of molecular oxygen"/>
    <property type="evidence" value="ECO:0007669"/>
    <property type="project" value="InterPro"/>
</dbReference>
<sequence>MEWNVIETSAALKNVEFNGYVEKSAKRKRKYWYRLQRYHTSSMGKWAIEIRDPRKGVRVWLGTFYTAEEAAKTYDAKARKIRGNKLDDEKEVGGLHMKFLECVKSMFASWDVLIKERTEAGNSQKSTPRDVLDVLLPNRFNNDEINHFIFGLFVAETDSTSSIVEWLMAGIMKNLEVLGRVRGELARKINNVFVRDFDLPRLPYLNACVKEILRLMLNQERTGNLLEAFLASKGYEKSFFSPFVLRASPDLGVTSQNLTVSPGLLARFHALSGFFAVYNVLNLSPRANSTTLLEKGWELCSQLWSDLVEDVLCMRNTELIFGPGDVSWTLGAALVEGKSIRLIK</sequence>
<keyword evidence="8" id="KW-0805">Transcription regulation</keyword>
<comment type="cofactor">
    <cofactor evidence="1">
        <name>heme</name>
        <dbReference type="ChEBI" id="CHEBI:30413"/>
    </cofactor>
</comment>
<gene>
    <name evidence="14" type="ORF">IFM89_017862</name>
</gene>
<comment type="subcellular location">
    <subcellularLocation>
        <location evidence="2">Nucleus</location>
    </subcellularLocation>
</comment>
<evidence type="ECO:0000256" key="8">
    <source>
        <dbReference type="ARBA" id="ARBA00023015"/>
    </source>
</evidence>
<dbReference type="GO" id="GO:0005506">
    <property type="term" value="F:iron ion binding"/>
    <property type="evidence" value="ECO:0007669"/>
    <property type="project" value="InterPro"/>
</dbReference>
<evidence type="ECO:0000256" key="1">
    <source>
        <dbReference type="ARBA" id="ARBA00001971"/>
    </source>
</evidence>
<dbReference type="InterPro" id="IPR001128">
    <property type="entry name" value="Cyt_P450"/>
</dbReference>
<dbReference type="PANTHER" id="PTHR47950:SF49">
    <property type="entry name" value="CYTOCHROME P450"/>
    <property type="match status" value="1"/>
</dbReference>
<dbReference type="Gene3D" id="3.30.730.10">
    <property type="entry name" value="AP2/ERF domain"/>
    <property type="match status" value="1"/>
</dbReference>
<dbReference type="SUPFAM" id="SSF54171">
    <property type="entry name" value="DNA-binding domain"/>
    <property type="match status" value="1"/>
</dbReference>
<dbReference type="GO" id="GO:0020037">
    <property type="term" value="F:heme binding"/>
    <property type="evidence" value="ECO:0007669"/>
    <property type="project" value="InterPro"/>
</dbReference>
<dbReference type="PROSITE" id="PS51032">
    <property type="entry name" value="AP2_ERF"/>
    <property type="match status" value="1"/>
</dbReference>
<dbReference type="AlphaFoldDB" id="A0A835MFC8"/>
<comment type="similarity">
    <text evidence="3">Belongs to the cytochrome P450 family.</text>
</comment>
<dbReference type="SUPFAM" id="SSF48264">
    <property type="entry name" value="Cytochrome P450"/>
    <property type="match status" value="1"/>
</dbReference>
<evidence type="ECO:0000256" key="9">
    <source>
        <dbReference type="ARBA" id="ARBA00023033"/>
    </source>
</evidence>
<dbReference type="Gene3D" id="1.10.630.10">
    <property type="entry name" value="Cytochrome P450"/>
    <property type="match status" value="1"/>
</dbReference>
<keyword evidence="12" id="KW-0539">Nucleus</keyword>
<keyword evidence="11" id="KW-0804">Transcription</keyword>
<evidence type="ECO:0000256" key="12">
    <source>
        <dbReference type="ARBA" id="ARBA00023242"/>
    </source>
</evidence>
<evidence type="ECO:0000256" key="6">
    <source>
        <dbReference type="ARBA" id="ARBA00023002"/>
    </source>
</evidence>
<dbReference type="OrthoDB" id="6372431at2759"/>
<organism evidence="14 15">
    <name type="scientific">Coptis chinensis</name>
    <dbReference type="NCBI Taxonomy" id="261450"/>
    <lineage>
        <taxon>Eukaryota</taxon>
        <taxon>Viridiplantae</taxon>
        <taxon>Streptophyta</taxon>
        <taxon>Embryophyta</taxon>
        <taxon>Tracheophyta</taxon>
        <taxon>Spermatophyta</taxon>
        <taxon>Magnoliopsida</taxon>
        <taxon>Ranunculales</taxon>
        <taxon>Ranunculaceae</taxon>
        <taxon>Coptidoideae</taxon>
        <taxon>Coptis</taxon>
    </lineage>
</organism>
<evidence type="ECO:0000259" key="13">
    <source>
        <dbReference type="PROSITE" id="PS51032"/>
    </source>
</evidence>
<proteinExistence type="inferred from homology"/>
<evidence type="ECO:0000256" key="2">
    <source>
        <dbReference type="ARBA" id="ARBA00004123"/>
    </source>
</evidence>
<keyword evidence="4" id="KW-0349">Heme</keyword>
<dbReference type="GO" id="GO:0044550">
    <property type="term" value="P:secondary metabolite biosynthetic process"/>
    <property type="evidence" value="ECO:0007669"/>
    <property type="project" value="UniProtKB-ARBA"/>
</dbReference>
<evidence type="ECO:0000256" key="4">
    <source>
        <dbReference type="ARBA" id="ARBA00022617"/>
    </source>
</evidence>
<keyword evidence="6" id="KW-0560">Oxidoreductase</keyword>
<dbReference type="InterPro" id="IPR036955">
    <property type="entry name" value="AP2/ERF_dom_sf"/>
</dbReference>
<dbReference type="Pfam" id="PF00067">
    <property type="entry name" value="p450"/>
    <property type="match status" value="1"/>
</dbReference>
<evidence type="ECO:0000256" key="5">
    <source>
        <dbReference type="ARBA" id="ARBA00022723"/>
    </source>
</evidence>
<dbReference type="EMBL" id="JADFTS010000001">
    <property type="protein sequence ID" value="KAF9625059.1"/>
    <property type="molecule type" value="Genomic_DNA"/>
</dbReference>
<dbReference type="PANTHER" id="PTHR47950">
    <property type="entry name" value="CYTOCHROME P450, FAMILY 76, SUBFAMILY C, POLYPEPTIDE 5-RELATED"/>
    <property type="match status" value="1"/>
</dbReference>
<name>A0A835MFC8_9MAGN</name>
<comment type="caution">
    <text evidence="14">The sequence shown here is derived from an EMBL/GenBank/DDBJ whole genome shotgun (WGS) entry which is preliminary data.</text>
</comment>
<keyword evidence="5" id="KW-0479">Metal-binding</keyword>
<dbReference type="GO" id="GO:0005634">
    <property type="term" value="C:nucleus"/>
    <property type="evidence" value="ECO:0007669"/>
    <property type="project" value="UniProtKB-SubCell"/>
</dbReference>
<evidence type="ECO:0000256" key="11">
    <source>
        <dbReference type="ARBA" id="ARBA00023163"/>
    </source>
</evidence>
<accession>A0A835MFC8</accession>
<reference evidence="14 15" key="1">
    <citation type="submission" date="2020-10" db="EMBL/GenBank/DDBJ databases">
        <title>The Coptis chinensis genome and diversification of protoberbering-type alkaloids.</title>
        <authorList>
            <person name="Wang B."/>
            <person name="Shu S."/>
            <person name="Song C."/>
            <person name="Liu Y."/>
        </authorList>
    </citation>
    <scope>NUCLEOTIDE SEQUENCE [LARGE SCALE GENOMIC DNA]</scope>
    <source>
        <strain evidence="14">HL-2020</strain>
        <tissue evidence="14">Leaf</tissue>
    </source>
</reference>
<dbReference type="SMART" id="SM00380">
    <property type="entry name" value="AP2"/>
    <property type="match status" value="1"/>
</dbReference>
<protein>
    <recommendedName>
        <fullName evidence="13">AP2/ERF domain-containing protein</fullName>
    </recommendedName>
</protein>
<evidence type="ECO:0000313" key="15">
    <source>
        <dbReference type="Proteomes" id="UP000631114"/>
    </source>
</evidence>
<evidence type="ECO:0000256" key="10">
    <source>
        <dbReference type="ARBA" id="ARBA00023125"/>
    </source>
</evidence>
<dbReference type="Proteomes" id="UP000631114">
    <property type="component" value="Unassembled WGS sequence"/>
</dbReference>
<dbReference type="InterPro" id="IPR016177">
    <property type="entry name" value="DNA-bd_dom_sf"/>
</dbReference>
<dbReference type="InterPro" id="IPR001471">
    <property type="entry name" value="AP2/ERF_dom"/>
</dbReference>
<keyword evidence="10" id="KW-0238">DNA-binding</keyword>
<dbReference type="GO" id="GO:0003677">
    <property type="term" value="F:DNA binding"/>
    <property type="evidence" value="ECO:0007669"/>
    <property type="project" value="UniProtKB-KW"/>
</dbReference>
<dbReference type="GO" id="GO:0004497">
    <property type="term" value="F:monooxygenase activity"/>
    <property type="evidence" value="ECO:0007669"/>
    <property type="project" value="UniProtKB-KW"/>
</dbReference>
<keyword evidence="7" id="KW-0408">Iron</keyword>
<evidence type="ECO:0000256" key="7">
    <source>
        <dbReference type="ARBA" id="ARBA00023004"/>
    </source>
</evidence>
<keyword evidence="15" id="KW-1185">Reference proteome</keyword>
<evidence type="ECO:0000313" key="14">
    <source>
        <dbReference type="EMBL" id="KAF9625059.1"/>
    </source>
</evidence>